<feature type="region of interest" description="Disordered" evidence="1">
    <location>
        <begin position="38"/>
        <end position="65"/>
    </location>
</feature>
<protein>
    <submittedName>
        <fullName evidence="2">Uncharacterized protein</fullName>
    </submittedName>
</protein>
<dbReference type="EMBL" id="BK016068">
    <property type="protein sequence ID" value="DAF92561.1"/>
    <property type="molecule type" value="Genomic_DNA"/>
</dbReference>
<evidence type="ECO:0000256" key="1">
    <source>
        <dbReference type="SAM" id="MobiDB-lite"/>
    </source>
</evidence>
<proteinExistence type="predicted"/>
<organism evidence="2">
    <name type="scientific">Siphoviridae sp. ctNLX12</name>
    <dbReference type="NCBI Taxonomy" id="2825469"/>
    <lineage>
        <taxon>Viruses</taxon>
        <taxon>Duplodnaviria</taxon>
        <taxon>Heunggongvirae</taxon>
        <taxon>Uroviricota</taxon>
        <taxon>Caudoviricetes</taxon>
    </lineage>
</organism>
<name>A0A8S5UDL7_9CAUD</name>
<reference evidence="2" key="1">
    <citation type="journal article" date="2021" name="Proc. Natl. Acad. Sci. U.S.A.">
        <title>A Catalog of Tens of Thousands of Viruses from Human Metagenomes Reveals Hidden Associations with Chronic Diseases.</title>
        <authorList>
            <person name="Tisza M.J."/>
            <person name="Buck C.B."/>
        </authorList>
    </citation>
    <scope>NUCLEOTIDE SEQUENCE</scope>
    <source>
        <strain evidence="2">CtNLX12</strain>
    </source>
</reference>
<sequence>MKGSDCMSEKEKRVVEKLRDAIPNMTDFQKGYVLGMVESSASKHGEQEEESDERGLGHGTQTTKN</sequence>
<accession>A0A8S5UDL7</accession>
<evidence type="ECO:0000313" key="2">
    <source>
        <dbReference type="EMBL" id="DAF92561.1"/>
    </source>
</evidence>